<evidence type="ECO:0000256" key="1">
    <source>
        <dbReference type="ARBA" id="ARBA00023015"/>
    </source>
</evidence>
<dbReference type="InterPro" id="IPR010982">
    <property type="entry name" value="Lambda_DNA-bd_dom_sf"/>
</dbReference>
<keyword evidence="2 5" id="KW-0238">DNA-binding</keyword>
<evidence type="ECO:0000313" key="6">
    <source>
        <dbReference type="Proteomes" id="UP001596977"/>
    </source>
</evidence>
<dbReference type="PROSITE" id="PS50932">
    <property type="entry name" value="HTH_LACI_2"/>
    <property type="match status" value="1"/>
</dbReference>
<dbReference type="Pfam" id="PF00356">
    <property type="entry name" value="LacI"/>
    <property type="match status" value="1"/>
</dbReference>
<dbReference type="PROSITE" id="PS00356">
    <property type="entry name" value="HTH_LACI_1"/>
    <property type="match status" value="1"/>
</dbReference>
<dbReference type="InterPro" id="IPR000843">
    <property type="entry name" value="HTH_LacI"/>
</dbReference>
<accession>A0ABW3H5L2</accession>
<evidence type="ECO:0000259" key="4">
    <source>
        <dbReference type="PROSITE" id="PS50932"/>
    </source>
</evidence>
<dbReference type="Gene3D" id="1.10.260.40">
    <property type="entry name" value="lambda repressor-like DNA-binding domains"/>
    <property type="match status" value="1"/>
</dbReference>
<dbReference type="Gene3D" id="3.40.50.2300">
    <property type="match status" value="2"/>
</dbReference>
<dbReference type="PANTHER" id="PTHR30146:SF153">
    <property type="entry name" value="LACTOSE OPERON REPRESSOR"/>
    <property type="match status" value="1"/>
</dbReference>
<dbReference type="GO" id="GO:0003677">
    <property type="term" value="F:DNA binding"/>
    <property type="evidence" value="ECO:0007669"/>
    <property type="project" value="UniProtKB-KW"/>
</dbReference>
<dbReference type="PRINTS" id="PR00036">
    <property type="entry name" value="HTHLACI"/>
</dbReference>
<sequence length="358" mass="38477">MKKEPAPGSRRATLKDVAERAGVSMMTVSRILNGTSQGRPETRAAVERAARELDYHPNIAAKALVLTQKIHRIALLFDRPNAAAMGEIMAAIYAEAGPPDVRLIAMRICRDDDPRAALRMLRRRHVDGVILPPPLCEDARLRIVLGDGGIRIAGIGCGDGDTGFSSIGIDDTRAAFELTSYLLRLGHRRIGFLSGHARHRSAARRRFGFESALNGFGIQPDPALQWEGDGSFATAMRIAGQALSADPPPTAILASDDDLAAAALQSARERGIAVPRSLSVCGFDDGEVARTLFPELTRIDQWMGEMAGWGLRQLAGELAAVARGEVPAVRRATLDYRILFGGTDAPPVSAGQPFRMVS</sequence>
<dbReference type="PANTHER" id="PTHR30146">
    <property type="entry name" value="LACI-RELATED TRANSCRIPTIONAL REPRESSOR"/>
    <property type="match status" value="1"/>
</dbReference>
<protein>
    <submittedName>
        <fullName evidence="5">LacI family DNA-binding transcriptional regulator</fullName>
    </submittedName>
</protein>
<dbReference type="SUPFAM" id="SSF47413">
    <property type="entry name" value="lambda repressor-like DNA-binding domains"/>
    <property type="match status" value="1"/>
</dbReference>
<organism evidence="5 6">
    <name type="scientific">Sphingomonas canadensis</name>
    <dbReference type="NCBI Taxonomy" id="1219257"/>
    <lineage>
        <taxon>Bacteria</taxon>
        <taxon>Pseudomonadati</taxon>
        <taxon>Pseudomonadota</taxon>
        <taxon>Alphaproteobacteria</taxon>
        <taxon>Sphingomonadales</taxon>
        <taxon>Sphingomonadaceae</taxon>
        <taxon>Sphingomonas</taxon>
    </lineage>
</organism>
<dbReference type="InterPro" id="IPR046335">
    <property type="entry name" value="LacI/GalR-like_sensor"/>
</dbReference>
<proteinExistence type="predicted"/>
<reference evidence="6" key="1">
    <citation type="journal article" date="2019" name="Int. J. Syst. Evol. Microbiol.">
        <title>The Global Catalogue of Microorganisms (GCM) 10K type strain sequencing project: providing services to taxonomists for standard genome sequencing and annotation.</title>
        <authorList>
            <consortium name="The Broad Institute Genomics Platform"/>
            <consortium name="The Broad Institute Genome Sequencing Center for Infectious Disease"/>
            <person name="Wu L."/>
            <person name="Ma J."/>
        </authorList>
    </citation>
    <scope>NUCLEOTIDE SEQUENCE [LARGE SCALE GENOMIC DNA]</scope>
    <source>
        <strain evidence="6">CCUG 62982</strain>
    </source>
</reference>
<dbReference type="Proteomes" id="UP001596977">
    <property type="component" value="Unassembled WGS sequence"/>
</dbReference>
<feature type="domain" description="HTH lacI-type" evidence="4">
    <location>
        <begin position="12"/>
        <end position="66"/>
    </location>
</feature>
<dbReference type="EMBL" id="JBHTJG010000004">
    <property type="protein sequence ID" value="MFD0946745.1"/>
    <property type="molecule type" value="Genomic_DNA"/>
</dbReference>
<dbReference type="RefSeq" id="WP_264944164.1">
    <property type="nucleotide sequence ID" value="NZ_JAPDRA010000004.1"/>
</dbReference>
<keyword evidence="3" id="KW-0804">Transcription</keyword>
<dbReference type="InterPro" id="IPR028082">
    <property type="entry name" value="Peripla_BP_I"/>
</dbReference>
<comment type="caution">
    <text evidence="5">The sequence shown here is derived from an EMBL/GenBank/DDBJ whole genome shotgun (WGS) entry which is preliminary data.</text>
</comment>
<keyword evidence="1" id="KW-0805">Transcription regulation</keyword>
<evidence type="ECO:0000256" key="2">
    <source>
        <dbReference type="ARBA" id="ARBA00023125"/>
    </source>
</evidence>
<dbReference type="CDD" id="cd01392">
    <property type="entry name" value="HTH_LacI"/>
    <property type="match status" value="1"/>
</dbReference>
<gene>
    <name evidence="5" type="ORF">ACFQ1E_10390</name>
</gene>
<dbReference type="SMART" id="SM00354">
    <property type="entry name" value="HTH_LACI"/>
    <property type="match status" value="1"/>
</dbReference>
<name>A0ABW3H5L2_9SPHN</name>
<dbReference type="SUPFAM" id="SSF53822">
    <property type="entry name" value="Periplasmic binding protein-like I"/>
    <property type="match status" value="1"/>
</dbReference>
<dbReference type="Pfam" id="PF13377">
    <property type="entry name" value="Peripla_BP_3"/>
    <property type="match status" value="1"/>
</dbReference>
<keyword evidence="6" id="KW-1185">Reference proteome</keyword>
<evidence type="ECO:0000256" key="3">
    <source>
        <dbReference type="ARBA" id="ARBA00023163"/>
    </source>
</evidence>
<evidence type="ECO:0000313" key="5">
    <source>
        <dbReference type="EMBL" id="MFD0946745.1"/>
    </source>
</evidence>